<evidence type="ECO:0000256" key="1">
    <source>
        <dbReference type="SAM" id="MobiDB-lite"/>
    </source>
</evidence>
<feature type="domain" description="F-box" evidence="2">
    <location>
        <begin position="1"/>
        <end position="47"/>
    </location>
</feature>
<dbReference type="PROSITE" id="PS50181">
    <property type="entry name" value="FBOX"/>
    <property type="match status" value="1"/>
</dbReference>
<feature type="compositionally biased region" description="Basic and acidic residues" evidence="1">
    <location>
        <begin position="248"/>
        <end position="261"/>
    </location>
</feature>
<feature type="region of interest" description="Disordered" evidence="1">
    <location>
        <begin position="216"/>
        <end position="293"/>
    </location>
</feature>
<dbReference type="OrthoDB" id="2366918at2759"/>
<evidence type="ECO:0000313" key="3">
    <source>
        <dbReference type="EMBL" id="CEP14679.1"/>
    </source>
</evidence>
<proteinExistence type="predicted"/>
<protein>
    <recommendedName>
        <fullName evidence="2">F-box domain-containing protein</fullName>
    </recommendedName>
</protein>
<dbReference type="InterPro" id="IPR001810">
    <property type="entry name" value="F-box_dom"/>
</dbReference>
<dbReference type="Proteomes" id="UP000054107">
    <property type="component" value="Unassembled WGS sequence"/>
</dbReference>
<dbReference type="EMBL" id="LN731665">
    <property type="protein sequence ID" value="CEP14679.1"/>
    <property type="molecule type" value="Genomic_DNA"/>
</dbReference>
<accession>A0A0B7N8B6</accession>
<gene>
    <name evidence="3" type="primary">PARPA_08869.1 scaffold 35132</name>
</gene>
<evidence type="ECO:0000313" key="4">
    <source>
        <dbReference type="Proteomes" id="UP000054107"/>
    </source>
</evidence>
<reference evidence="3 4" key="1">
    <citation type="submission" date="2014-09" db="EMBL/GenBank/DDBJ databases">
        <authorList>
            <person name="Ellenberger Sabrina"/>
        </authorList>
    </citation>
    <scope>NUCLEOTIDE SEQUENCE [LARGE SCALE GENOMIC DNA]</scope>
    <source>
        <strain evidence="3 4">CBS 412.66</strain>
    </source>
</reference>
<organism evidence="3 4">
    <name type="scientific">Parasitella parasitica</name>
    <dbReference type="NCBI Taxonomy" id="35722"/>
    <lineage>
        <taxon>Eukaryota</taxon>
        <taxon>Fungi</taxon>
        <taxon>Fungi incertae sedis</taxon>
        <taxon>Mucoromycota</taxon>
        <taxon>Mucoromycotina</taxon>
        <taxon>Mucoromycetes</taxon>
        <taxon>Mucorales</taxon>
        <taxon>Mucorineae</taxon>
        <taxon>Mucoraceae</taxon>
        <taxon>Parasitella</taxon>
    </lineage>
</organism>
<name>A0A0B7N8B6_9FUNG</name>
<evidence type="ECO:0000259" key="2">
    <source>
        <dbReference type="PROSITE" id="PS50181"/>
    </source>
</evidence>
<sequence>MSLLSLPDQIITQVILNLELKDLLALGDSHSRLRDLVYKTPEIWTSDMLFPVGDSRITDKFTQRIVPRITRHYGILSLKMIHLPLTWIGYFMIFDQFAHSVKRIQIDTPSANLEHLVHHLGVFAGNLAMLQRSNRIPITFRQYAFDHEEHATELANSTNYLGQSTLHNLINQMAHMNLDDPPFERLELFNVDVKQGDQHLVEQLGLLTGFLSGRTTTDPVIHSPIPNTVLNSKRQRADEPTQPTNKYQRHETSPHRQDKHYPYQLHQQQPQDHKQQQQQQHQQQHRMERPFSV</sequence>
<dbReference type="AlphaFoldDB" id="A0A0B7N8B6"/>
<feature type="compositionally biased region" description="Low complexity" evidence="1">
    <location>
        <begin position="264"/>
        <end position="282"/>
    </location>
</feature>
<keyword evidence="4" id="KW-1185">Reference proteome</keyword>